<feature type="transmembrane region" description="Helical" evidence="1">
    <location>
        <begin position="127"/>
        <end position="146"/>
    </location>
</feature>
<proteinExistence type="predicted"/>
<keyword evidence="1" id="KW-0472">Membrane</keyword>
<organism evidence="2 3">
    <name type="scientific">Bythopirellula polymerisocia</name>
    <dbReference type="NCBI Taxonomy" id="2528003"/>
    <lineage>
        <taxon>Bacteria</taxon>
        <taxon>Pseudomonadati</taxon>
        <taxon>Planctomycetota</taxon>
        <taxon>Planctomycetia</taxon>
        <taxon>Pirellulales</taxon>
        <taxon>Lacipirellulaceae</taxon>
        <taxon>Bythopirellula</taxon>
    </lineage>
</organism>
<dbReference type="PANTHER" id="PTHR43044">
    <property type="match status" value="1"/>
</dbReference>
<dbReference type="Proteomes" id="UP000318437">
    <property type="component" value="Unassembled WGS sequence"/>
</dbReference>
<sequence length="387" mass="43413">MTPASAPFSTLSRRLALLAIVSAITLAIGAAISPVRTWSNLLIINFYLVTLGLGGALFIALTYVCNASWNVSFRRVPEALAVLLAPVGLGLLAVLALGREHYDWHPHGTGDAGTFWFKEMWCNSTFWFGRAAVYVSLWILLSRALVTVSRRQDNTGTLGLTIANKRLSALFLFVYAVTFSLASCDWLMLLEPLWFSTIWGVYNFAGMVQAVLATMIVLALVLRSRGPLRRIFTDDHLHDLGKLLLGFSCFWMYIWFSQYMLIWYTNIPEEASYFIPRMQGAWGPIMVVNIVLNWIAPFLFLLPRPCKRSESVMMKVAVIVLIGRWVDLYVMVFPTTMGDWPVFGLWELAGGCLLIGTFGWLFFRSFAKAAPVPSADPLLGESLHYHC</sequence>
<keyword evidence="3" id="KW-1185">Reference proteome</keyword>
<feature type="transmembrane region" description="Helical" evidence="1">
    <location>
        <begin position="314"/>
        <end position="332"/>
    </location>
</feature>
<dbReference type="EMBL" id="SJPS01000009">
    <property type="protein sequence ID" value="TWU21790.1"/>
    <property type="molecule type" value="Genomic_DNA"/>
</dbReference>
<feature type="transmembrane region" description="Helical" evidence="1">
    <location>
        <begin position="201"/>
        <end position="222"/>
    </location>
</feature>
<name>A0A5C6CB04_9BACT</name>
<dbReference type="OrthoDB" id="140980at2"/>
<keyword evidence="1" id="KW-1133">Transmembrane helix</keyword>
<feature type="transmembrane region" description="Helical" evidence="1">
    <location>
        <begin position="281"/>
        <end position="302"/>
    </location>
</feature>
<dbReference type="PANTHER" id="PTHR43044:SF1">
    <property type="entry name" value="QUINOL:CYTOCHROME C OXIDOREDUCTASE QUINONE-BINDING SUBUNIT 2"/>
    <property type="match status" value="1"/>
</dbReference>
<accession>A0A5C6CB04</accession>
<protein>
    <recommendedName>
        <fullName evidence="4">Polysulfide reductase, NrfD</fullName>
    </recommendedName>
</protein>
<feature type="transmembrane region" description="Helical" evidence="1">
    <location>
        <begin position="344"/>
        <end position="363"/>
    </location>
</feature>
<feature type="transmembrane region" description="Helical" evidence="1">
    <location>
        <begin position="41"/>
        <end position="64"/>
    </location>
</feature>
<gene>
    <name evidence="2" type="ORF">Pla144_44860</name>
</gene>
<evidence type="ECO:0000313" key="3">
    <source>
        <dbReference type="Proteomes" id="UP000318437"/>
    </source>
</evidence>
<feature type="transmembrane region" description="Helical" evidence="1">
    <location>
        <begin position="243"/>
        <end position="261"/>
    </location>
</feature>
<comment type="caution">
    <text evidence="2">The sequence shown here is derived from an EMBL/GenBank/DDBJ whole genome shotgun (WGS) entry which is preliminary data.</text>
</comment>
<dbReference type="RefSeq" id="WP_146452738.1">
    <property type="nucleotide sequence ID" value="NZ_SJPS01000009.1"/>
</dbReference>
<dbReference type="AlphaFoldDB" id="A0A5C6CB04"/>
<keyword evidence="1" id="KW-0812">Transmembrane</keyword>
<reference evidence="2 3" key="1">
    <citation type="submission" date="2019-02" db="EMBL/GenBank/DDBJ databases">
        <title>Deep-cultivation of Planctomycetes and their phenomic and genomic characterization uncovers novel biology.</title>
        <authorList>
            <person name="Wiegand S."/>
            <person name="Jogler M."/>
            <person name="Boedeker C."/>
            <person name="Pinto D."/>
            <person name="Vollmers J."/>
            <person name="Rivas-Marin E."/>
            <person name="Kohn T."/>
            <person name="Peeters S.H."/>
            <person name="Heuer A."/>
            <person name="Rast P."/>
            <person name="Oberbeckmann S."/>
            <person name="Bunk B."/>
            <person name="Jeske O."/>
            <person name="Meyerdierks A."/>
            <person name="Storesund J.E."/>
            <person name="Kallscheuer N."/>
            <person name="Luecker S."/>
            <person name="Lage O.M."/>
            <person name="Pohl T."/>
            <person name="Merkel B.J."/>
            <person name="Hornburger P."/>
            <person name="Mueller R.-W."/>
            <person name="Bruemmer F."/>
            <person name="Labrenz M."/>
            <person name="Spormann A.M."/>
            <person name="Op Den Camp H."/>
            <person name="Overmann J."/>
            <person name="Amann R."/>
            <person name="Jetten M.S.M."/>
            <person name="Mascher T."/>
            <person name="Medema M.H."/>
            <person name="Devos D.P."/>
            <person name="Kaster A.-K."/>
            <person name="Ovreas L."/>
            <person name="Rohde M."/>
            <person name="Galperin M.Y."/>
            <person name="Jogler C."/>
        </authorList>
    </citation>
    <scope>NUCLEOTIDE SEQUENCE [LARGE SCALE GENOMIC DNA]</scope>
    <source>
        <strain evidence="2 3">Pla144</strain>
    </source>
</reference>
<evidence type="ECO:0000256" key="1">
    <source>
        <dbReference type="SAM" id="Phobius"/>
    </source>
</evidence>
<evidence type="ECO:0008006" key="4">
    <source>
        <dbReference type="Google" id="ProtNLM"/>
    </source>
</evidence>
<feature type="transmembrane region" description="Helical" evidence="1">
    <location>
        <begin position="167"/>
        <end position="189"/>
    </location>
</feature>
<evidence type="ECO:0000313" key="2">
    <source>
        <dbReference type="EMBL" id="TWU21790.1"/>
    </source>
</evidence>
<feature type="transmembrane region" description="Helical" evidence="1">
    <location>
        <begin position="76"/>
        <end position="97"/>
    </location>
</feature>